<keyword evidence="2" id="KW-1185">Reference proteome</keyword>
<organism evidence="1 2">
    <name type="scientific">Brachionus plicatilis</name>
    <name type="common">Marine rotifer</name>
    <name type="synonym">Brachionus muelleri</name>
    <dbReference type="NCBI Taxonomy" id="10195"/>
    <lineage>
        <taxon>Eukaryota</taxon>
        <taxon>Metazoa</taxon>
        <taxon>Spiralia</taxon>
        <taxon>Gnathifera</taxon>
        <taxon>Rotifera</taxon>
        <taxon>Eurotatoria</taxon>
        <taxon>Monogononta</taxon>
        <taxon>Pseudotrocha</taxon>
        <taxon>Ploima</taxon>
        <taxon>Brachionidae</taxon>
        <taxon>Brachionus</taxon>
    </lineage>
</organism>
<name>A0A3M7RVR2_BRAPC</name>
<sequence length="75" mass="8628">MPIFSNFIFKRILIDVSNLISSGHNVFLANRKPNLDDCLQSSDFIKPLELKLGTINESFLKDLIQSLSRHPENRQ</sequence>
<proteinExistence type="predicted"/>
<dbReference type="Proteomes" id="UP000276133">
    <property type="component" value="Unassembled WGS sequence"/>
</dbReference>
<comment type="caution">
    <text evidence="1">The sequence shown here is derived from an EMBL/GenBank/DDBJ whole genome shotgun (WGS) entry which is preliminary data.</text>
</comment>
<dbReference type="AlphaFoldDB" id="A0A3M7RVR2"/>
<dbReference type="EMBL" id="REGN01002531">
    <property type="protein sequence ID" value="RNA27539.1"/>
    <property type="molecule type" value="Genomic_DNA"/>
</dbReference>
<protein>
    <submittedName>
        <fullName evidence="1">Uncharacterized protein</fullName>
    </submittedName>
</protein>
<gene>
    <name evidence="1" type="ORF">BpHYR1_046672</name>
</gene>
<evidence type="ECO:0000313" key="2">
    <source>
        <dbReference type="Proteomes" id="UP000276133"/>
    </source>
</evidence>
<evidence type="ECO:0000313" key="1">
    <source>
        <dbReference type="EMBL" id="RNA27539.1"/>
    </source>
</evidence>
<accession>A0A3M7RVR2</accession>
<reference evidence="1 2" key="1">
    <citation type="journal article" date="2018" name="Sci. Rep.">
        <title>Genomic signatures of local adaptation to the degree of environmental predictability in rotifers.</title>
        <authorList>
            <person name="Franch-Gras L."/>
            <person name="Hahn C."/>
            <person name="Garcia-Roger E.M."/>
            <person name="Carmona M.J."/>
            <person name="Serra M."/>
            <person name="Gomez A."/>
        </authorList>
    </citation>
    <scope>NUCLEOTIDE SEQUENCE [LARGE SCALE GENOMIC DNA]</scope>
    <source>
        <strain evidence="1">HYR1</strain>
    </source>
</reference>